<accession>A0A1G8VQJ4</accession>
<dbReference type="GO" id="GO:0005198">
    <property type="term" value="F:structural molecule activity"/>
    <property type="evidence" value="ECO:0007669"/>
    <property type="project" value="InterPro"/>
</dbReference>
<dbReference type="RefSeq" id="WP_091264360.1">
    <property type="nucleotide sequence ID" value="NZ_FNFK01000002.1"/>
</dbReference>
<dbReference type="AlphaFoldDB" id="A0A1G8VQJ4"/>
<dbReference type="EMBL" id="FNFK01000002">
    <property type="protein sequence ID" value="SDJ68234.1"/>
    <property type="molecule type" value="Genomic_DNA"/>
</dbReference>
<dbReference type="OrthoDB" id="3197444at2"/>
<dbReference type="STRING" id="426701.SAMN04488098_100261"/>
<organism evidence="2 3">
    <name type="scientific">Alkalibacterium thalassium</name>
    <dbReference type="NCBI Taxonomy" id="426701"/>
    <lineage>
        <taxon>Bacteria</taxon>
        <taxon>Bacillati</taxon>
        <taxon>Bacillota</taxon>
        <taxon>Bacilli</taxon>
        <taxon>Lactobacillales</taxon>
        <taxon>Carnobacteriaceae</taxon>
        <taxon>Alkalibacterium</taxon>
    </lineage>
</organism>
<evidence type="ECO:0000256" key="1">
    <source>
        <dbReference type="SAM" id="Coils"/>
    </source>
</evidence>
<dbReference type="Pfam" id="PF06152">
    <property type="entry name" value="Phage_min_cap2"/>
    <property type="match status" value="1"/>
</dbReference>
<dbReference type="Proteomes" id="UP000199433">
    <property type="component" value="Unassembled WGS sequence"/>
</dbReference>
<name>A0A1G8VQJ4_9LACT</name>
<evidence type="ECO:0000313" key="2">
    <source>
        <dbReference type="EMBL" id="SDJ68234.1"/>
    </source>
</evidence>
<gene>
    <name evidence="2" type="ORF">SAMN04488098_100261</name>
</gene>
<reference evidence="3" key="1">
    <citation type="submission" date="2016-10" db="EMBL/GenBank/DDBJ databases">
        <authorList>
            <person name="Varghese N."/>
            <person name="Submissions S."/>
        </authorList>
    </citation>
    <scope>NUCLEOTIDE SEQUENCE [LARGE SCALE GENOMIC DNA]</scope>
    <source>
        <strain evidence="3">DSM 19181</strain>
    </source>
</reference>
<proteinExistence type="predicted"/>
<keyword evidence="1" id="KW-0175">Coiled coil</keyword>
<evidence type="ECO:0000313" key="3">
    <source>
        <dbReference type="Proteomes" id="UP000199433"/>
    </source>
</evidence>
<sequence>MPRRLPKVTPTQLDLWSSNMSDLYNSLEGEIIKILIKRLNKGHSNITQWQAQKLSELRLFNNDVTKLLSEVTDVAEYEIRKMFEEAGGAIVEDVDKVVPDASKPMPNNLDNIMRAYHDQVWGNIDNYINQTLITTNYTGTAERAYVDVLNRTTAMFNTGLYSFEDAVERSITELAQKGIQSTFIDKGGHSWSLERYTRTVLKSTLGNTFDTLRKERMAEYGLHTVVVTSHVGARTECSRIQGNVVDLRYPSEITEDHVYKSIYDPYWGAEYGTAGGHRGVNCRHNHIIFIPGVSVNNQPQYDSKLNARIAEAQTKQRNIERQIVKYKKNLMVAEEMGSERAAYWKQMVAKRQKAMRNHLTGENAEYLSRSYRREKVYVPLETLLKDFSYDN</sequence>
<dbReference type="InterPro" id="IPR009319">
    <property type="entry name" value="Phage_A118_VSP1"/>
</dbReference>
<protein>
    <submittedName>
        <fullName evidence="2">Phage minor capsid protein 2</fullName>
    </submittedName>
</protein>
<feature type="coiled-coil region" evidence="1">
    <location>
        <begin position="309"/>
        <end position="336"/>
    </location>
</feature>
<keyword evidence="3" id="KW-1185">Reference proteome</keyword>